<name>A0A3G8JJ86_9ACTN</name>
<feature type="transmembrane region" description="Helical" evidence="2">
    <location>
        <begin position="37"/>
        <end position="59"/>
    </location>
</feature>
<dbReference type="Proteomes" id="UP000271469">
    <property type="component" value="Chromosome"/>
</dbReference>
<accession>A0A3G8JJ86</accession>
<feature type="compositionally biased region" description="Polar residues" evidence="1">
    <location>
        <begin position="1"/>
        <end position="11"/>
    </location>
</feature>
<feature type="domain" description="DUF306" evidence="3">
    <location>
        <begin position="83"/>
        <end position="185"/>
    </location>
</feature>
<evidence type="ECO:0000313" key="4">
    <source>
        <dbReference type="EMBL" id="AZG44675.1"/>
    </source>
</evidence>
<keyword evidence="2" id="KW-0812">Transmembrane</keyword>
<protein>
    <recommendedName>
        <fullName evidence="3">DUF306 domain-containing protein</fullName>
    </recommendedName>
</protein>
<sequence>MSFTGGEATTNRIDHPIPAHRVGRRIGTASRRDRTRLTVTVVGLLALIAAILGATPATAVPAPRPPAPIRPLPVPPPGDPLTPLTGKTYASVAVVGGAIPGGGPMTISFASDHRVGLGAGCNRHLGTVTVAGDQLRVRAPISTMMACPPPRSGADSWLTTFTSVPLTWRAVGPVLTLSSPRQTVVLVERPARPR</sequence>
<dbReference type="Pfam" id="PF03724">
    <property type="entry name" value="META"/>
    <property type="match status" value="1"/>
</dbReference>
<dbReference type="EMBL" id="CP033972">
    <property type="protein sequence ID" value="AZG44675.1"/>
    <property type="molecule type" value="Genomic_DNA"/>
</dbReference>
<dbReference type="InterPro" id="IPR005184">
    <property type="entry name" value="DUF306_Meta_HslJ"/>
</dbReference>
<proteinExistence type="predicted"/>
<keyword evidence="5" id="KW-1185">Reference proteome</keyword>
<dbReference type="KEGG" id="gom:D7316_01261"/>
<keyword evidence="2" id="KW-0472">Membrane</keyword>
<dbReference type="InterPro" id="IPR038670">
    <property type="entry name" value="HslJ-like_sf"/>
</dbReference>
<evidence type="ECO:0000256" key="1">
    <source>
        <dbReference type="SAM" id="MobiDB-lite"/>
    </source>
</evidence>
<evidence type="ECO:0000259" key="3">
    <source>
        <dbReference type="Pfam" id="PF03724"/>
    </source>
</evidence>
<keyword evidence="2" id="KW-1133">Transmembrane helix</keyword>
<evidence type="ECO:0000313" key="5">
    <source>
        <dbReference type="Proteomes" id="UP000271469"/>
    </source>
</evidence>
<dbReference type="RefSeq" id="WP_124707498.1">
    <property type="nucleotide sequence ID" value="NZ_CP033972.1"/>
</dbReference>
<evidence type="ECO:0000256" key="2">
    <source>
        <dbReference type="SAM" id="Phobius"/>
    </source>
</evidence>
<reference evidence="4 5" key="1">
    <citation type="submission" date="2018-11" db="EMBL/GenBank/DDBJ databases">
        <title>Gordonia insulae sp. nov., isolated from an island soil.</title>
        <authorList>
            <person name="Kim Y.S."/>
            <person name="Kim S.B."/>
        </authorList>
    </citation>
    <scope>NUCLEOTIDE SEQUENCE [LARGE SCALE GENOMIC DNA]</scope>
    <source>
        <strain evidence="4 5">MMS17-SY073</strain>
    </source>
</reference>
<gene>
    <name evidence="4" type="ORF">D7316_01261</name>
</gene>
<feature type="region of interest" description="Disordered" evidence="1">
    <location>
        <begin position="1"/>
        <end position="28"/>
    </location>
</feature>
<organism evidence="4 5">
    <name type="scientific">Gordonia insulae</name>
    <dbReference type="NCBI Taxonomy" id="2420509"/>
    <lineage>
        <taxon>Bacteria</taxon>
        <taxon>Bacillati</taxon>
        <taxon>Actinomycetota</taxon>
        <taxon>Actinomycetes</taxon>
        <taxon>Mycobacteriales</taxon>
        <taxon>Gordoniaceae</taxon>
        <taxon>Gordonia</taxon>
    </lineage>
</organism>
<dbReference type="OrthoDB" id="507754at2"/>
<dbReference type="Gene3D" id="2.40.128.270">
    <property type="match status" value="1"/>
</dbReference>
<dbReference type="AlphaFoldDB" id="A0A3G8JJ86"/>